<accession>A0ABQ5MK05</accession>
<dbReference type="SMART" id="SM00388">
    <property type="entry name" value="HisKA"/>
    <property type="match status" value="1"/>
</dbReference>
<feature type="domain" description="Histidine kinase" evidence="4">
    <location>
        <begin position="187"/>
        <end position="403"/>
    </location>
</feature>
<gene>
    <name evidence="5" type="ORF">Y10_20810</name>
</gene>
<keyword evidence="3" id="KW-0597">Phosphoprotein</keyword>
<dbReference type="InterPro" id="IPR003594">
    <property type="entry name" value="HATPase_dom"/>
</dbReference>
<dbReference type="InterPro" id="IPR036890">
    <property type="entry name" value="HATPase_C_sf"/>
</dbReference>
<dbReference type="SUPFAM" id="SSF55781">
    <property type="entry name" value="GAF domain-like"/>
    <property type="match status" value="1"/>
</dbReference>
<comment type="catalytic activity">
    <reaction evidence="1">
        <text>ATP + protein L-histidine = ADP + protein N-phospho-L-histidine.</text>
        <dbReference type="EC" id="2.7.13.3"/>
    </reaction>
</comment>
<dbReference type="InterPro" id="IPR004358">
    <property type="entry name" value="Sig_transdc_His_kin-like_C"/>
</dbReference>
<comment type="caution">
    <text evidence="5">The sequence shown here is derived from an EMBL/GenBank/DDBJ whole genome shotgun (WGS) entry which is preliminary data.</text>
</comment>
<dbReference type="PANTHER" id="PTHR43102">
    <property type="entry name" value="SLR1143 PROTEIN"/>
    <property type="match status" value="1"/>
</dbReference>
<dbReference type="Pfam" id="PF02518">
    <property type="entry name" value="HATPase_c"/>
    <property type="match status" value="1"/>
</dbReference>
<dbReference type="InterPro" id="IPR036097">
    <property type="entry name" value="HisK_dim/P_sf"/>
</dbReference>
<dbReference type="EMBL" id="BRVO01000002">
    <property type="protein sequence ID" value="GLB49713.1"/>
    <property type="molecule type" value="Genomic_DNA"/>
</dbReference>
<keyword evidence="6" id="KW-1185">Reference proteome</keyword>
<dbReference type="InterPro" id="IPR005467">
    <property type="entry name" value="His_kinase_dom"/>
</dbReference>
<dbReference type="InterPro" id="IPR003661">
    <property type="entry name" value="HisK_dim/P_dom"/>
</dbReference>
<dbReference type="CDD" id="cd00082">
    <property type="entry name" value="HisKA"/>
    <property type="match status" value="1"/>
</dbReference>
<dbReference type="Gene3D" id="3.30.450.40">
    <property type="match status" value="1"/>
</dbReference>
<reference evidence="5" key="1">
    <citation type="submission" date="2022-07" db="EMBL/GenBank/DDBJ databases">
        <title>Taxonomy of Novel Oxalotrophic and Methylotrophic Bacteria.</title>
        <authorList>
            <person name="Sahin N."/>
            <person name="Tani A."/>
        </authorList>
    </citation>
    <scope>NUCLEOTIDE SEQUENCE</scope>
    <source>
        <strain evidence="5">Y10</strain>
    </source>
</reference>
<dbReference type="InterPro" id="IPR003018">
    <property type="entry name" value="GAF"/>
</dbReference>
<dbReference type="Gene3D" id="3.30.565.10">
    <property type="entry name" value="Histidine kinase-like ATPase, C-terminal domain"/>
    <property type="match status" value="1"/>
</dbReference>
<proteinExistence type="predicted"/>
<dbReference type="SMART" id="SM00387">
    <property type="entry name" value="HATPase_c"/>
    <property type="match status" value="1"/>
</dbReference>
<evidence type="ECO:0000259" key="4">
    <source>
        <dbReference type="PROSITE" id="PS50109"/>
    </source>
</evidence>
<evidence type="ECO:0000256" key="1">
    <source>
        <dbReference type="ARBA" id="ARBA00000085"/>
    </source>
</evidence>
<evidence type="ECO:0000313" key="5">
    <source>
        <dbReference type="EMBL" id="GLB49713.1"/>
    </source>
</evidence>
<evidence type="ECO:0000313" key="6">
    <source>
        <dbReference type="Proteomes" id="UP001143543"/>
    </source>
</evidence>
<keyword evidence="5" id="KW-0808">Transferase</keyword>
<sequence length="409" mass="46348">MKPAVDIHEVKRLKDIKRLQILDSLPEKDFDEITKLASEICGTPVALISIIDKDRQWFKSKVGFEISETPRNLAFCNYAIEDPYNILEVPNALEDERFATNPLVYGENPVISYTGIPLISENGFALGTLCTIDHKPKSLTAEQKDSLKILASQVVRIFELRKANLELNATSKALKKRYKELEMFAGVVSHDMKSPLANITLTIDTLRKKLELYEIEDKTIETYLQYLKTSSLSLSDYIQGMLDYYKSDHTSHDEIERIKLRPLVKRIISMIDVDNSYKIKLPKKGTHIFANTQAINQILLNIITNSIKYCDKDHPEVKISFTEEKNTYTFKISDNGPGIKKEDQSKIFELFNNLNSTDRFGNRGTGIGLATVKKIVDTIEGNISIDSVVGEGTTFNITIPKPYEMIVVA</sequence>
<dbReference type="GO" id="GO:0016301">
    <property type="term" value="F:kinase activity"/>
    <property type="evidence" value="ECO:0007669"/>
    <property type="project" value="UniProtKB-KW"/>
</dbReference>
<evidence type="ECO:0000256" key="3">
    <source>
        <dbReference type="ARBA" id="ARBA00022553"/>
    </source>
</evidence>
<dbReference type="Gene3D" id="1.10.287.130">
    <property type="match status" value="1"/>
</dbReference>
<dbReference type="PANTHER" id="PTHR43102:SF2">
    <property type="entry name" value="GAF DOMAIN-CONTAINING PROTEIN"/>
    <property type="match status" value="1"/>
</dbReference>
<organism evidence="5 6">
    <name type="scientific">Neptunitalea lumnitzerae</name>
    <dbReference type="NCBI Taxonomy" id="2965509"/>
    <lineage>
        <taxon>Bacteria</taxon>
        <taxon>Pseudomonadati</taxon>
        <taxon>Bacteroidota</taxon>
        <taxon>Flavobacteriia</taxon>
        <taxon>Flavobacteriales</taxon>
        <taxon>Flavobacteriaceae</taxon>
        <taxon>Neptunitalea</taxon>
    </lineage>
</organism>
<protein>
    <recommendedName>
        <fullName evidence="2">histidine kinase</fullName>
        <ecNumber evidence="2">2.7.13.3</ecNumber>
    </recommendedName>
</protein>
<dbReference type="InterPro" id="IPR029016">
    <property type="entry name" value="GAF-like_dom_sf"/>
</dbReference>
<dbReference type="PROSITE" id="PS50109">
    <property type="entry name" value="HIS_KIN"/>
    <property type="match status" value="1"/>
</dbReference>
<evidence type="ECO:0000256" key="2">
    <source>
        <dbReference type="ARBA" id="ARBA00012438"/>
    </source>
</evidence>
<dbReference type="PRINTS" id="PR00344">
    <property type="entry name" value="BCTRLSENSOR"/>
</dbReference>
<dbReference type="SUPFAM" id="SSF47384">
    <property type="entry name" value="Homodimeric domain of signal transducing histidine kinase"/>
    <property type="match status" value="1"/>
</dbReference>
<dbReference type="EC" id="2.7.13.3" evidence="2"/>
<dbReference type="Pfam" id="PF00512">
    <property type="entry name" value="HisKA"/>
    <property type="match status" value="1"/>
</dbReference>
<dbReference type="SMART" id="SM00065">
    <property type="entry name" value="GAF"/>
    <property type="match status" value="1"/>
</dbReference>
<dbReference type="Proteomes" id="UP001143543">
    <property type="component" value="Unassembled WGS sequence"/>
</dbReference>
<dbReference type="RefSeq" id="WP_281765339.1">
    <property type="nucleotide sequence ID" value="NZ_BRVO01000002.1"/>
</dbReference>
<dbReference type="Pfam" id="PF01590">
    <property type="entry name" value="GAF"/>
    <property type="match status" value="1"/>
</dbReference>
<keyword evidence="5" id="KW-0418">Kinase</keyword>
<dbReference type="SUPFAM" id="SSF55874">
    <property type="entry name" value="ATPase domain of HSP90 chaperone/DNA topoisomerase II/histidine kinase"/>
    <property type="match status" value="1"/>
</dbReference>
<name>A0ABQ5MK05_9FLAO</name>